<dbReference type="PANTHER" id="PTHR31973">
    <property type="entry name" value="POLYPROTEIN, PUTATIVE-RELATED"/>
    <property type="match status" value="1"/>
</dbReference>
<evidence type="ECO:0000256" key="5">
    <source>
        <dbReference type="SAM" id="MobiDB-lite"/>
    </source>
</evidence>
<dbReference type="Proteomes" id="UP001374535">
    <property type="component" value="Chromosome 6"/>
</dbReference>
<evidence type="ECO:0000259" key="6">
    <source>
        <dbReference type="PROSITE" id="PS50966"/>
    </source>
</evidence>
<dbReference type="Pfam" id="PF04434">
    <property type="entry name" value="SWIM"/>
    <property type="match status" value="1"/>
</dbReference>
<dbReference type="AlphaFoldDB" id="A0AAQ3N8P9"/>
<dbReference type="Pfam" id="PF03108">
    <property type="entry name" value="DBD_Tnp_Mut"/>
    <property type="match status" value="1"/>
</dbReference>
<dbReference type="EMBL" id="CP144695">
    <property type="protein sequence ID" value="WVZ05067.1"/>
    <property type="molecule type" value="Genomic_DNA"/>
</dbReference>
<sequence length="881" mass="100111">MEDHFEVVFHHGGQFKKDGSLRYKGESTSLAFDPDVWSYFIIVSVVKGLGYNGFKELWYFVGGCSVSDDKLEALTNDRGALHIMNLARLNGQVHLFVVHLVSEPEVIHFLENVPHNIGEEEVEPVMHVSNEDGGCEEGHEECQEVGDGECEVPVSEGKMNADVVYVEIEAECDVGESEREDVVQGQIETECHVSESEKYDDVCDGDVHSWSSSGEDDNVHCNVDVPSMDDLVDCDIQEEVGHGVENSFGEIEVDVEDVAPSWTPISDSDEDVGINIEKDRGLSDDNWESEELLSGGESDGEDDDQESYGKFVTFSMPKTMVDYKWDLGTYFANKQDILDAIKTYAVENGRNLSYVKNDKKRIRVKCMGAKGKCPWMAYCGYMNVVRTWQLRTIVDNHTCSREHKVKLMNSKWLSKRLEKTVRENPKVKVGEIRDKISRKWNVGVSRSMAFRAKSIASDHVDGSFKEQYKRIYDYANELLARNPGSTVKVEVEENIDGHIFKRFYVCLKACKDSFVFCRPIIGLDGAFLKGKYGGELLTAIARDANDQMLPVAHAIVEVENKETWKWFLELLVEDIGVSLTFISDQQKGLMQAFQDVLPRAPLRKFQKKIPWKAAKADDVEGSDSNSSTSMGNRNEKNKGSEPLSIPIPYKNSSQCDTLVNNMSEAFNSVLVHTRSKPIITMLEEIRLYLMNKWAKNRIKSQSMSGSICPKIKSRLNKESQLTKYWIPRLKLFEVRHISQAGDKFIVDIDKFECTCRKWAISGIPCCHVLAAMKFLNLDAEEFIPVCFRKSTYEEMYSSVVYPINGENMWQITLYNEVLPPKKITLPGRPKKKRRLQEWELVRDETRMRKGGIHKRCGICKELGHNRTSCQKSTQTGEVNPD</sequence>
<evidence type="ECO:0000313" key="8">
    <source>
        <dbReference type="Proteomes" id="UP001374535"/>
    </source>
</evidence>
<dbReference type="PROSITE" id="PS50966">
    <property type="entry name" value="ZF_SWIM"/>
    <property type="match status" value="1"/>
</dbReference>
<evidence type="ECO:0000256" key="2">
    <source>
        <dbReference type="ARBA" id="ARBA00022771"/>
    </source>
</evidence>
<evidence type="ECO:0000256" key="1">
    <source>
        <dbReference type="ARBA" id="ARBA00022723"/>
    </source>
</evidence>
<dbReference type="Pfam" id="PF26130">
    <property type="entry name" value="PB1-like"/>
    <property type="match status" value="1"/>
</dbReference>
<dbReference type="GO" id="GO:0008270">
    <property type="term" value="F:zinc ion binding"/>
    <property type="evidence" value="ECO:0007669"/>
    <property type="project" value="UniProtKB-KW"/>
</dbReference>
<dbReference type="PANTHER" id="PTHR31973:SF187">
    <property type="entry name" value="MUTATOR TRANSPOSASE MUDRA PROTEIN"/>
    <property type="match status" value="1"/>
</dbReference>
<dbReference type="InterPro" id="IPR004332">
    <property type="entry name" value="Transposase_MuDR"/>
</dbReference>
<name>A0AAQ3N8P9_VIGMU</name>
<dbReference type="SMART" id="SM00575">
    <property type="entry name" value="ZnF_PMZ"/>
    <property type="match status" value="1"/>
</dbReference>
<proteinExistence type="predicted"/>
<gene>
    <name evidence="7" type="ORF">V8G54_018413</name>
</gene>
<accession>A0AAQ3N8P9</accession>
<reference evidence="7 8" key="1">
    <citation type="journal article" date="2023" name="Life. Sci Alliance">
        <title>Evolutionary insights into 3D genome organization and epigenetic landscape of Vigna mungo.</title>
        <authorList>
            <person name="Junaid A."/>
            <person name="Singh B."/>
            <person name="Bhatia S."/>
        </authorList>
    </citation>
    <scope>NUCLEOTIDE SEQUENCE [LARGE SCALE GENOMIC DNA]</scope>
    <source>
        <strain evidence="7">Urdbean</strain>
    </source>
</reference>
<keyword evidence="2 4" id="KW-0863">Zinc-finger</keyword>
<dbReference type="InterPro" id="IPR007527">
    <property type="entry name" value="Znf_SWIM"/>
</dbReference>
<feature type="domain" description="SWIM-type" evidence="6">
    <location>
        <begin position="744"/>
        <end position="776"/>
    </location>
</feature>
<dbReference type="Pfam" id="PF10551">
    <property type="entry name" value="MULE"/>
    <property type="match status" value="1"/>
</dbReference>
<dbReference type="InterPro" id="IPR058594">
    <property type="entry name" value="PB1-like_dom_pln"/>
</dbReference>
<evidence type="ECO:0000256" key="3">
    <source>
        <dbReference type="ARBA" id="ARBA00022833"/>
    </source>
</evidence>
<feature type="compositionally biased region" description="Polar residues" evidence="5">
    <location>
        <begin position="622"/>
        <end position="632"/>
    </location>
</feature>
<protein>
    <recommendedName>
        <fullName evidence="6">SWIM-type domain-containing protein</fullName>
    </recommendedName>
</protein>
<dbReference type="InterPro" id="IPR006564">
    <property type="entry name" value="Znf_PMZ"/>
</dbReference>
<keyword evidence="1" id="KW-0479">Metal-binding</keyword>
<dbReference type="InterPro" id="IPR018289">
    <property type="entry name" value="MULE_transposase_dom"/>
</dbReference>
<feature type="region of interest" description="Disordered" evidence="5">
    <location>
        <begin position="616"/>
        <end position="648"/>
    </location>
</feature>
<feature type="region of interest" description="Disordered" evidence="5">
    <location>
        <begin position="259"/>
        <end position="307"/>
    </location>
</feature>
<evidence type="ECO:0000256" key="4">
    <source>
        <dbReference type="PROSITE-ProRule" id="PRU00325"/>
    </source>
</evidence>
<organism evidence="7 8">
    <name type="scientific">Vigna mungo</name>
    <name type="common">Black gram</name>
    <name type="synonym">Phaseolus mungo</name>
    <dbReference type="NCBI Taxonomy" id="3915"/>
    <lineage>
        <taxon>Eukaryota</taxon>
        <taxon>Viridiplantae</taxon>
        <taxon>Streptophyta</taxon>
        <taxon>Embryophyta</taxon>
        <taxon>Tracheophyta</taxon>
        <taxon>Spermatophyta</taxon>
        <taxon>Magnoliopsida</taxon>
        <taxon>eudicotyledons</taxon>
        <taxon>Gunneridae</taxon>
        <taxon>Pentapetalae</taxon>
        <taxon>rosids</taxon>
        <taxon>fabids</taxon>
        <taxon>Fabales</taxon>
        <taxon>Fabaceae</taxon>
        <taxon>Papilionoideae</taxon>
        <taxon>50 kb inversion clade</taxon>
        <taxon>NPAAA clade</taxon>
        <taxon>indigoferoid/millettioid clade</taxon>
        <taxon>Phaseoleae</taxon>
        <taxon>Vigna</taxon>
    </lineage>
</organism>
<evidence type="ECO:0000313" key="7">
    <source>
        <dbReference type="EMBL" id="WVZ05067.1"/>
    </source>
</evidence>
<keyword evidence="3" id="KW-0862">Zinc</keyword>
<keyword evidence="8" id="KW-1185">Reference proteome</keyword>